<name>A0A1E5GZ52_9ENTE</name>
<accession>A0A1E5GZ52</accession>
<dbReference type="Pfam" id="PF21984">
    <property type="entry name" value="DnaD_N"/>
    <property type="match status" value="1"/>
</dbReference>
<evidence type="ECO:0000313" key="5">
    <source>
        <dbReference type="EMBL" id="OEG17845.1"/>
    </source>
</evidence>
<dbReference type="InterPro" id="IPR006343">
    <property type="entry name" value="DnaB/C_C"/>
</dbReference>
<dbReference type="Gene3D" id="1.10.10.630">
    <property type="entry name" value="DnaD domain-like"/>
    <property type="match status" value="1"/>
</dbReference>
<dbReference type="NCBIfam" id="TIGR01446">
    <property type="entry name" value="DnaD_dom"/>
    <property type="match status" value="1"/>
</dbReference>
<dbReference type="Pfam" id="PF07261">
    <property type="entry name" value="DnaB_2"/>
    <property type="match status" value="1"/>
</dbReference>
<comment type="similarity">
    <text evidence="1">Belongs to the DnaB/DnaD family.</text>
</comment>
<protein>
    <submittedName>
        <fullName evidence="5">DNA replication protein DnaD</fullName>
    </submittedName>
</protein>
<organism evidence="5 6">
    <name type="scientific">Enterococcus termitis</name>
    <dbReference type="NCBI Taxonomy" id="332950"/>
    <lineage>
        <taxon>Bacteria</taxon>
        <taxon>Bacillati</taxon>
        <taxon>Bacillota</taxon>
        <taxon>Bacilli</taxon>
        <taxon>Lactobacillales</taxon>
        <taxon>Enterococcaceae</taxon>
        <taxon>Enterococcus</taxon>
    </lineage>
</organism>
<feature type="domain" description="DnaD N-terminal" evidence="4">
    <location>
        <begin position="15"/>
        <end position="114"/>
    </location>
</feature>
<reference evidence="6" key="1">
    <citation type="submission" date="2016-09" db="EMBL/GenBank/DDBJ databases">
        <authorList>
            <person name="Gulvik C.A."/>
        </authorList>
    </citation>
    <scope>NUCLEOTIDE SEQUENCE [LARGE SCALE GENOMIC DNA]</scope>
    <source>
        <strain evidence="6">LMG 8895</strain>
    </source>
</reference>
<dbReference type="RefSeq" id="WP_069662858.1">
    <property type="nucleotide sequence ID" value="NZ_JBHUJJ010000001.1"/>
</dbReference>
<evidence type="ECO:0000259" key="3">
    <source>
        <dbReference type="Pfam" id="PF07261"/>
    </source>
</evidence>
<dbReference type="InterPro" id="IPR034829">
    <property type="entry name" value="DnaD-like_sf"/>
</dbReference>
<dbReference type="InterPro" id="IPR053843">
    <property type="entry name" value="DnaD_N"/>
</dbReference>
<dbReference type="AlphaFoldDB" id="A0A1E5GZ52"/>
<evidence type="ECO:0000256" key="1">
    <source>
        <dbReference type="ARBA" id="ARBA00093462"/>
    </source>
</evidence>
<dbReference type="OrthoDB" id="9770238at2"/>
<dbReference type="InterPro" id="IPR036388">
    <property type="entry name" value="WH-like_DNA-bd_sf"/>
</dbReference>
<dbReference type="EMBL" id="MIJY01000009">
    <property type="protein sequence ID" value="OEG17845.1"/>
    <property type="molecule type" value="Genomic_DNA"/>
</dbReference>
<dbReference type="Gene3D" id="1.10.10.10">
    <property type="entry name" value="Winged helix-like DNA-binding domain superfamily/Winged helix DNA-binding domain"/>
    <property type="match status" value="1"/>
</dbReference>
<dbReference type="PANTHER" id="PTHR37293">
    <property type="entry name" value="PHAGE REPLICATION PROTEIN-RELATED"/>
    <property type="match status" value="1"/>
</dbReference>
<comment type="caution">
    <text evidence="5">The sequence shown here is derived from an EMBL/GenBank/DDBJ whole genome shotgun (WGS) entry which is preliminary data.</text>
</comment>
<evidence type="ECO:0000256" key="2">
    <source>
        <dbReference type="SAM" id="MobiDB-lite"/>
    </source>
</evidence>
<feature type="region of interest" description="Disordered" evidence="2">
    <location>
        <begin position="210"/>
        <end position="238"/>
    </location>
</feature>
<evidence type="ECO:0000259" key="4">
    <source>
        <dbReference type="Pfam" id="PF21984"/>
    </source>
</evidence>
<keyword evidence="6" id="KW-1185">Reference proteome</keyword>
<dbReference type="SUPFAM" id="SSF158499">
    <property type="entry name" value="DnaD domain-like"/>
    <property type="match status" value="1"/>
</dbReference>
<feature type="domain" description="DnaB/C C-terminal" evidence="3">
    <location>
        <begin position="129"/>
        <end position="199"/>
    </location>
</feature>
<dbReference type="Proteomes" id="UP000095094">
    <property type="component" value="Unassembled WGS sequence"/>
</dbReference>
<dbReference type="InterPro" id="IPR053162">
    <property type="entry name" value="DnaD"/>
</dbReference>
<dbReference type="PATRIC" id="fig|332950.4.peg.1307"/>
<proteinExistence type="inferred from homology"/>
<gene>
    <name evidence="5" type="ORF">BCR25_17595</name>
</gene>
<evidence type="ECO:0000313" key="6">
    <source>
        <dbReference type="Proteomes" id="UP000095094"/>
    </source>
</evidence>
<dbReference type="PANTHER" id="PTHR37293:SF6">
    <property type="entry name" value="DNA REPLICATION PROTEIN DNAD"/>
    <property type="match status" value="1"/>
</dbReference>
<sequence length="238" mass="27849">MLSINEYLKAGETTVSNLVIENYQKIGLTDEEFLFWLQLFRSQAKGDLFPDLAAISEMMGKPIDVIYKLLNQLVSRGFLIIETKQNEQGQMMDTYDLLPIFEKITLLQQKKAEKDEEQSSQESIKALYQGFEKEFGRQLSPIELEMIGQWLETDQYQPELIRLALREAVLNQAYSLKYIDRILLAWERKNITTKEQVAEDQKRRKQALIQKEIEHQSPANEPIPKVTLHNWLNPEDNE</sequence>